<dbReference type="RefSeq" id="WP_174558760.1">
    <property type="nucleotide sequence ID" value="NZ_CADDTS010000014.1"/>
</dbReference>
<keyword evidence="1" id="KW-0472">Membrane</keyword>
<dbReference type="Proteomes" id="UP000489961">
    <property type="component" value="Unassembled WGS sequence"/>
</dbReference>
<gene>
    <name evidence="2" type="ORF">SFB21_0805</name>
</gene>
<evidence type="ECO:0000313" key="2">
    <source>
        <dbReference type="EMBL" id="CAB1210462.1"/>
    </source>
</evidence>
<dbReference type="AlphaFoldDB" id="A0A811GA59"/>
<protein>
    <recommendedName>
        <fullName evidence="4">FUSC family protein</fullName>
    </recommendedName>
</protein>
<feature type="transmembrane region" description="Helical" evidence="1">
    <location>
        <begin position="39"/>
        <end position="58"/>
    </location>
</feature>
<reference evidence="2 3" key="1">
    <citation type="submission" date="2020-02" db="EMBL/GenBank/DDBJ databases">
        <authorList>
            <person name="Chaudhuri R."/>
        </authorList>
    </citation>
    <scope>NUCLEOTIDE SEQUENCE [LARGE SCALE GENOMIC DNA]</scope>
    <source>
        <strain evidence="2">SFB21</strain>
    </source>
</reference>
<name>A0A811GA59_9GAMM</name>
<evidence type="ECO:0000256" key="1">
    <source>
        <dbReference type="SAM" id="Phobius"/>
    </source>
</evidence>
<comment type="caution">
    <text evidence="2">The sequence shown here is derived from an EMBL/GenBank/DDBJ whole genome shotgun (WGS) entry which is preliminary data.</text>
</comment>
<dbReference type="EMBL" id="CADDTS010000014">
    <property type="protein sequence ID" value="CAB1210462.1"/>
    <property type="molecule type" value="Genomic_DNA"/>
</dbReference>
<feature type="transmembrane region" description="Helical" evidence="1">
    <location>
        <begin position="64"/>
        <end position="81"/>
    </location>
</feature>
<organism evidence="2 3">
    <name type="scientific">Acinetobacter bouvetii</name>
    <dbReference type="NCBI Taxonomy" id="202951"/>
    <lineage>
        <taxon>Bacteria</taxon>
        <taxon>Pseudomonadati</taxon>
        <taxon>Pseudomonadota</taxon>
        <taxon>Gammaproteobacteria</taxon>
        <taxon>Moraxellales</taxon>
        <taxon>Moraxellaceae</taxon>
        <taxon>Acinetobacter</taxon>
    </lineage>
</organism>
<keyword evidence="1" id="KW-0812">Transmembrane</keyword>
<accession>A0A811GA59</accession>
<evidence type="ECO:0008006" key="4">
    <source>
        <dbReference type="Google" id="ProtNLM"/>
    </source>
</evidence>
<proteinExistence type="predicted"/>
<keyword evidence="1" id="KW-1133">Transmembrane helix</keyword>
<evidence type="ECO:0000313" key="3">
    <source>
        <dbReference type="Proteomes" id="UP000489961"/>
    </source>
</evidence>
<sequence length="97" mass="11315">MSRTISRSANYTRRFHLVREKNIKKVEQIKQTLEQESHLFIVIMGAVIGSIFSLFIAYHLTPNLLEYALLGVIPFALAYSLRKVYIHTLIHSQEELR</sequence>